<dbReference type="Pfam" id="PF12146">
    <property type="entry name" value="Hydrolase_4"/>
    <property type="match status" value="1"/>
</dbReference>
<organism evidence="2 3">
    <name type="scientific">Spiroplasma helicoides</name>
    <dbReference type="NCBI Taxonomy" id="216938"/>
    <lineage>
        <taxon>Bacteria</taxon>
        <taxon>Bacillati</taxon>
        <taxon>Mycoplasmatota</taxon>
        <taxon>Mollicutes</taxon>
        <taxon>Entomoplasmatales</taxon>
        <taxon>Spiroplasmataceae</taxon>
        <taxon>Spiroplasma</taxon>
    </lineage>
</organism>
<dbReference type="SUPFAM" id="SSF53474">
    <property type="entry name" value="alpha/beta-Hydrolases"/>
    <property type="match status" value="1"/>
</dbReference>
<dbReference type="PANTHER" id="PTHR11614">
    <property type="entry name" value="PHOSPHOLIPASE-RELATED"/>
    <property type="match status" value="1"/>
</dbReference>
<keyword evidence="3" id="KW-1185">Reference proteome</keyword>
<dbReference type="InterPro" id="IPR022742">
    <property type="entry name" value="Hydrolase_4"/>
</dbReference>
<reference evidence="2 3" key="1">
    <citation type="submission" date="2016-08" db="EMBL/GenBank/DDBJ databases">
        <title>Complete genome sequence of Spiroplasma helicoides TABS-2 (DSM 22551).</title>
        <authorList>
            <person name="Shen W.-Y."/>
            <person name="Lo W.-S."/>
            <person name="Lai Y.-C."/>
            <person name="Kuo C.-H."/>
        </authorList>
    </citation>
    <scope>NUCLEOTIDE SEQUENCE [LARGE SCALE GENOMIC DNA]</scope>
    <source>
        <strain evidence="2 3">TABS-2</strain>
    </source>
</reference>
<feature type="domain" description="Serine aminopeptidase S33" evidence="1">
    <location>
        <begin position="24"/>
        <end position="289"/>
    </location>
</feature>
<evidence type="ECO:0000259" key="1">
    <source>
        <dbReference type="Pfam" id="PF12146"/>
    </source>
</evidence>
<dbReference type="Proteomes" id="UP000094378">
    <property type="component" value="Chromosome"/>
</dbReference>
<sequence>MKEIKIESFDKKQLHTYVWDQVNKPLGIIHLVHGSAEHSLRYENFVNYLNKNGWIVVSSDHRGHGKTASIEDSELGYFADENGWETIINDLKIINDYISKKYEKHKIVIIGHSMGSFMARSYISKYGETIDGAILVGTAIYSNFILNFGKSFATKNQKKYGSKYIDKFVWKLSYKPLNNKFKKFGKTGAEWLCSDQEVVKNFVNDQLSGQIFTSSAFKDLFTGLLEIQTDESISKIPKNLPIFIISGKEDSVGNFGKGPQKLQKLYLKNNLNSKIRLYLNMRHEILNEVKKEMVWRDVLDFLSEIYKKQTKLLPKKVV</sequence>
<name>A0A1B3SKW0_9MOLU</name>
<proteinExistence type="predicted"/>
<dbReference type="PATRIC" id="fig|216938.3.peg.633"/>
<dbReference type="AlphaFoldDB" id="A0A1B3SKW0"/>
<dbReference type="InterPro" id="IPR051044">
    <property type="entry name" value="MAG_DAG_Lipase"/>
</dbReference>
<dbReference type="Gene3D" id="3.40.50.1820">
    <property type="entry name" value="alpha/beta hydrolase"/>
    <property type="match status" value="1"/>
</dbReference>
<dbReference type="RefSeq" id="WP_069116613.1">
    <property type="nucleotide sequence ID" value="NZ_CP017015.1"/>
</dbReference>
<evidence type="ECO:0000313" key="3">
    <source>
        <dbReference type="Proteomes" id="UP000094378"/>
    </source>
</evidence>
<dbReference type="EMBL" id="CP017015">
    <property type="protein sequence ID" value="AOG60572.1"/>
    <property type="molecule type" value="Genomic_DNA"/>
</dbReference>
<dbReference type="KEGG" id="shj:SHELI_v1c06210"/>
<gene>
    <name evidence="2" type="primary">pldB</name>
    <name evidence="2" type="ORF">SHELI_v1c06210</name>
</gene>
<dbReference type="InterPro" id="IPR029058">
    <property type="entry name" value="AB_hydrolase_fold"/>
</dbReference>
<accession>A0A1B3SKW0</accession>
<protein>
    <submittedName>
        <fullName evidence="2">Lysophospholipase</fullName>
    </submittedName>
</protein>
<dbReference type="STRING" id="216938.SHELI_v1c06210"/>
<dbReference type="OrthoDB" id="9806902at2"/>
<evidence type="ECO:0000313" key="2">
    <source>
        <dbReference type="EMBL" id="AOG60572.1"/>
    </source>
</evidence>